<dbReference type="RefSeq" id="WP_229641124.1">
    <property type="nucleotide sequence ID" value="NZ_JADWDC010000034.1"/>
</dbReference>
<evidence type="ECO:0000313" key="1">
    <source>
        <dbReference type="EMBL" id="MCC0178058.1"/>
    </source>
</evidence>
<organism evidence="1 2">
    <name type="scientific">Waterburya agarophytonicola KI4</name>
    <dbReference type="NCBI Taxonomy" id="2874699"/>
    <lineage>
        <taxon>Bacteria</taxon>
        <taxon>Bacillati</taxon>
        <taxon>Cyanobacteriota</taxon>
        <taxon>Cyanophyceae</taxon>
        <taxon>Pleurocapsales</taxon>
        <taxon>Hyellaceae</taxon>
        <taxon>Waterburya</taxon>
        <taxon>Waterburya agarophytonicola</taxon>
    </lineage>
</organism>
<protein>
    <submittedName>
        <fullName evidence="1">Uncharacterized protein</fullName>
    </submittedName>
</protein>
<dbReference type="AlphaFoldDB" id="A0A964BT53"/>
<gene>
    <name evidence="1" type="ORF">I4641_13820</name>
</gene>
<proteinExistence type="predicted"/>
<dbReference type="Proteomes" id="UP000729733">
    <property type="component" value="Unassembled WGS sequence"/>
</dbReference>
<reference evidence="1" key="1">
    <citation type="journal article" date="2021" name="Antonie Van Leeuwenhoek">
        <title>Draft genome and description of Waterburya agarophytonicola gen. nov. sp. nov. (Pleurocapsales, Cyanobacteria): a seaweed symbiont.</title>
        <authorList>
            <person name="Bonthond G."/>
            <person name="Shalygin S."/>
            <person name="Bayer T."/>
            <person name="Weinberger F."/>
        </authorList>
    </citation>
    <scope>NUCLEOTIDE SEQUENCE</scope>
    <source>
        <strain evidence="1">KI4</strain>
    </source>
</reference>
<keyword evidence="2" id="KW-1185">Reference proteome</keyword>
<sequence>MRRNTMPTRDYHSYLIKRLGDPEYTVMYLKAALAETLADGDWSSFLQALKNVVEAKSSELS</sequence>
<accession>A0A964BT53</accession>
<dbReference type="EMBL" id="JADWDC010000034">
    <property type="protein sequence ID" value="MCC0178058.1"/>
    <property type="molecule type" value="Genomic_DNA"/>
</dbReference>
<comment type="caution">
    <text evidence="1">The sequence shown here is derived from an EMBL/GenBank/DDBJ whole genome shotgun (WGS) entry which is preliminary data.</text>
</comment>
<name>A0A964BT53_9CYAN</name>
<evidence type="ECO:0000313" key="2">
    <source>
        <dbReference type="Proteomes" id="UP000729733"/>
    </source>
</evidence>